<dbReference type="Proteomes" id="UP000237347">
    <property type="component" value="Unassembled WGS sequence"/>
</dbReference>
<evidence type="ECO:0000313" key="4">
    <source>
        <dbReference type="Proteomes" id="UP000237347"/>
    </source>
</evidence>
<sequence>MMMMMRPNIYFLYWEKPTWHNIRDPTQQYIRLGKGIETFAGCKHSLSFTKQRLKGMASLSASASASLLGFRSPSGSGRAQISTTDVLNLKQFASKVSPIPSCFRFKNTARLQKRQRLVVASASNSIPSGDSNKEKSSGIKTSDAPQRPPFLTVLADWKEMASLSASSSRLGFRSPSGRAQISTTAVLNLKQFASKVSPIPSCFRFKNTARLQKRQRLVVASASNSIPSGDSNKEKSSGIKTSDAPQRPPFLTVLAGFLVFLLVSWIVGSIILWLIGIIVKVPPSK</sequence>
<organism evidence="3 4">
    <name type="scientific">Quercus suber</name>
    <name type="common">Cork oak</name>
    <dbReference type="NCBI Taxonomy" id="58331"/>
    <lineage>
        <taxon>Eukaryota</taxon>
        <taxon>Viridiplantae</taxon>
        <taxon>Streptophyta</taxon>
        <taxon>Embryophyta</taxon>
        <taxon>Tracheophyta</taxon>
        <taxon>Spermatophyta</taxon>
        <taxon>Magnoliopsida</taxon>
        <taxon>eudicotyledons</taxon>
        <taxon>Gunneridae</taxon>
        <taxon>Pentapetalae</taxon>
        <taxon>rosids</taxon>
        <taxon>fabids</taxon>
        <taxon>Fagales</taxon>
        <taxon>Fagaceae</taxon>
        <taxon>Quercus</taxon>
    </lineage>
</organism>
<feature type="region of interest" description="Disordered" evidence="1">
    <location>
        <begin position="222"/>
        <end position="243"/>
    </location>
</feature>
<reference evidence="3 4" key="1">
    <citation type="journal article" date="2018" name="Sci. Data">
        <title>The draft genome sequence of cork oak.</title>
        <authorList>
            <person name="Ramos A.M."/>
            <person name="Usie A."/>
            <person name="Barbosa P."/>
            <person name="Barros P.M."/>
            <person name="Capote T."/>
            <person name="Chaves I."/>
            <person name="Simoes F."/>
            <person name="Abreu I."/>
            <person name="Carrasquinho I."/>
            <person name="Faro C."/>
            <person name="Guimaraes J.B."/>
            <person name="Mendonca D."/>
            <person name="Nobrega F."/>
            <person name="Rodrigues L."/>
            <person name="Saibo N.J.M."/>
            <person name="Varela M.C."/>
            <person name="Egas C."/>
            <person name="Matos J."/>
            <person name="Miguel C.M."/>
            <person name="Oliveira M.M."/>
            <person name="Ricardo C.P."/>
            <person name="Goncalves S."/>
        </authorList>
    </citation>
    <scope>NUCLEOTIDE SEQUENCE [LARGE SCALE GENOMIC DNA]</scope>
    <source>
        <strain evidence="4">cv. HL8</strain>
    </source>
</reference>
<feature type="region of interest" description="Disordered" evidence="1">
    <location>
        <begin position="122"/>
        <end position="147"/>
    </location>
</feature>
<comment type="caution">
    <text evidence="3">The sequence shown here is derived from an EMBL/GenBank/DDBJ whole genome shotgun (WGS) entry which is preliminary data.</text>
</comment>
<keyword evidence="2" id="KW-0472">Membrane</keyword>
<keyword evidence="4" id="KW-1185">Reference proteome</keyword>
<evidence type="ECO:0000313" key="3">
    <source>
        <dbReference type="EMBL" id="KAK7853430.1"/>
    </source>
</evidence>
<accession>A0AAW0LPE4</accession>
<feature type="transmembrane region" description="Helical" evidence="2">
    <location>
        <begin position="250"/>
        <end position="279"/>
    </location>
</feature>
<evidence type="ECO:0000256" key="1">
    <source>
        <dbReference type="SAM" id="MobiDB-lite"/>
    </source>
</evidence>
<keyword evidence="2" id="KW-1133">Transmembrane helix</keyword>
<keyword evidence="2" id="KW-0812">Transmembrane</keyword>
<protein>
    <submittedName>
        <fullName evidence="3">Uncharacterized protein</fullName>
    </submittedName>
</protein>
<dbReference type="AlphaFoldDB" id="A0AAW0LPE4"/>
<dbReference type="EMBL" id="PKMF04000065">
    <property type="protein sequence ID" value="KAK7853430.1"/>
    <property type="molecule type" value="Genomic_DNA"/>
</dbReference>
<proteinExistence type="predicted"/>
<gene>
    <name evidence="3" type="ORF">CFP56_035799</name>
</gene>
<evidence type="ECO:0000256" key="2">
    <source>
        <dbReference type="SAM" id="Phobius"/>
    </source>
</evidence>
<name>A0AAW0LPE4_QUESU</name>